<name>A0ACC0B6G1_CATRO</name>
<evidence type="ECO:0000313" key="1">
    <source>
        <dbReference type="EMBL" id="KAI5668220.1"/>
    </source>
</evidence>
<sequence>MEKAPGRQVKSFIGRKTLVEGSQSFASVNGARSNEHWQQRPTADGKPRPIAGDRKRKTTQKNRKERRVGQSPRKRTGSSRSFMSGMLTSITIYVMLVMLIPKISLPKASQTFGWPPKDWPVRRQQKYMDLKKKEEHSQTCTLCPLTQI</sequence>
<dbReference type="Proteomes" id="UP001060085">
    <property type="component" value="Linkage Group LG04"/>
</dbReference>
<keyword evidence="2" id="KW-1185">Reference proteome</keyword>
<dbReference type="EMBL" id="CM044704">
    <property type="protein sequence ID" value="KAI5668220.1"/>
    <property type="molecule type" value="Genomic_DNA"/>
</dbReference>
<accession>A0ACC0B6G1</accession>
<protein>
    <submittedName>
        <fullName evidence="1">Uncharacterized protein</fullName>
    </submittedName>
</protein>
<evidence type="ECO:0000313" key="2">
    <source>
        <dbReference type="Proteomes" id="UP001060085"/>
    </source>
</evidence>
<organism evidence="1 2">
    <name type="scientific">Catharanthus roseus</name>
    <name type="common">Madagascar periwinkle</name>
    <name type="synonym">Vinca rosea</name>
    <dbReference type="NCBI Taxonomy" id="4058"/>
    <lineage>
        <taxon>Eukaryota</taxon>
        <taxon>Viridiplantae</taxon>
        <taxon>Streptophyta</taxon>
        <taxon>Embryophyta</taxon>
        <taxon>Tracheophyta</taxon>
        <taxon>Spermatophyta</taxon>
        <taxon>Magnoliopsida</taxon>
        <taxon>eudicotyledons</taxon>
        <taxon>Gunneridae</taxon>
        <taxon>Pentapetalae</taxon>
        <taxon>asterids</taxon>
        <taxon>lamiids</taxon>
        <taxon>Gentianales</taxon>
        <taxon>Apocynaceae</taxon>
        <taxon>Rauvolfioideae</taxon>
        <taxon>Vinceae</taxon>
        <taxon>Catharanthinae</taxon>
        <taxon>Catharanthus</taxon>
    </lineage>
</organism>
<comment type="caution">
    <text evidence="1">The sequence shown here is derived from an EMBL/GenBank/DDBJ whole genome shotgun (WGS) entry which is preliminary data.</text>
</comment>
<reference evidence="2" key="1">
    <citation type="journal article" date="2023" name="Nat. Plants">
        <title>Single-cell RNA sequencing provides a high-resolution roadmap for understanding the multicellular compartmentation of specialized metabolism.</title>
        <authorList>
            <person name="Sun S."/>
            <person name="Shen X."/>
            <person name="Li Y."/>
            <person name="Li Y."/>
            <person name="Wang S."/>
            <person name="Li R."/>
            <person name="Zhang H."/>
            <person name="Shen G."/>
            <person name="Guo B."/>
            <person name="Wei J."/>
            <person name="Xu J."/>
            <person name="St-Pierre B."/>
            <person name="Chen S."/>
            <person name="Sun C."/>
        </authorList>
    </citation>
    <scope>NUCLEOTIDE SEQUENCE [LARGE SCALE GENOMIC DNA]</scope>
</reference>
<proteinExistence type="predicted"/>
<gene>
    <name evidence="1" type="ORF">M9H77_18073</name>
</gene>